<dbReference type="EC" id="6.3.5.-" evidence="1"/>
<dbReference type="eggNOG" id="COG0721">
    <property type="taxonomic scope" value="Bacteria"/>
</dbReference>
<dbReference type="InterPro" id="IPR003837">
    <property type="entry name" value="GatC"/>
</dbReference>
<dbReference type="GO" id="GO:0006450">
    <property type="term" value="P:regulation of translational fidelity"/>
    <property type="evidence" value="ECO:0007669"/>
    <property type="project" value="InterPro"/>
</dbReference>
<keyword evidence="2" id="KW-0808">Transferase</keyword>
<dbReference type="PANTHER" id="PTHR15004:SF0">
    <property type="entry name" value="GLUTAMYL-TRNA(GLN) AMIDOTRANSFERASE SUBUNIT C, MITOCHONDRIAL"/>
    <property type="match status" value="1"/>
</dbReference>
<dbReference type="SUPFAM" id="SSF141000">
    <property type="entry name" value="Glu-tRNAGln amidotransferase C subunit"/>
    <property type="match status" value="1"/>
</dbReference>
<proteinExistence type="inferred from homology"/>
<organism evidence="2 3">
    <name type="scientific">Thauera linaloolentis (strain DSM 12138 / JCM 21573 / CCUG 41526 / CIP 105981 / IAM 15112 / NBRC 102519 / 47Lol)</name>
    <dbReference type="NCBI Taxonomy" id="1123367"/>
    <lineage>
        <taxon>Bacteria</taxon>
        <taxon>Pseudomonadati</taxon>
        <taxon>Pseudomonadota</taxon>
        <taxon>Betaproteobacteria</taxon>
        <taxon>Rhodocyclales</taxon>
        <taxon>Zoogloeaceae</taxon>
        <taxon>Thauera</taxon>
    </lineage>
</organism>
<accession>N6YPM7</accession>
<dbReference type="GO" id="GO:0070681">
    <property type="term" value="P:glutaminyl-tRNAGln biosynthesis via transamidation"/>
    <property type="evidence" value="ECO:0007669"/>
    <property type="project" value="TreeGrafter"/>
</dbReference>
<evidence type="ECO:0000256" key="1">
    <source>
        <dbReference type="HAMAP-Rule" id="MF_00122"/>
    </source>
</evidence>
<dbReference type="InterPro" id="IPR036113">
    <property type="entry name" value="Asp/Glu-ADT_sf_sub_c"/>
</dbReference>
<dbReference type="AlphaFoldDB" id="N6YPM7"/>
<keyword evidence="1" id="KW-0547">Nucleotide-binding</keyword>
<comment type="caution">
    <text evidence="2">The sequence shown here is derived from an EMBL/GenBank/DDBJ whole genome shotgun (WGS) entry which is preliminary data.</text>
</comment>
<sequence length="95" mass="10468">MSLSNEQVGHLARLARITLSNAEIDATRDKLNGIFGLIEQMQAVDTAGVEPMSHPQELATRLRDDAVTEPDRRAAFQRIAPQTEAGLYLVPKVIE</sequence>
<gene>
    <name evidence="1 2" type="primary">gatC</name>
    <name evidence="2" type="ORF">C666_17520</name>
</gene>
<dbReference type="Pfam" id="PF02686">
    <property type="entry name" value="GatC"/>
    <property type="match status" value="1"/>
</dbReference>
<comment type="catalytic activity">
    <reaction evidence="1">
        <text>L-glutamyl-tRNA(Gln) + L-glutamine + ATP + H2O = L-glutaminyl-tRNA(Gln) + L-glutamate + ADP + phosphate + H(+)</text>
        <dbReference type="Rhea" id="RHEA:17521"/>
        <dbReference type="Rhea" id="RHEA-COMP:9681"/>
        <dbReference type="Rhea" id="RHEA-COMP:9684"/>
        <dbReference type="ChEBI" id="CHEBI:15377"/>
        <dbReference type="ChEBI" id="CHEBI:15378"/>
        <dbReference type="ChEBI" id="CHEBI:29985"/>
        <dbReference type="ChEBI" id="CHEBI:30616"/>
        <dbReference type="ChEBI" id="CHEBI:43474"/>
        <dbReference type="ChEBI" id="CHEBI:58359"/>
        <dbReference type="ChEBI" id="CHEBI:78520"/>
        <dbReference type="ChEBI" id="CHEBI:78521"/>
        <dbReference type="ChEBI" id="CHEBI:456216"/>
    </reaction>
</comment>
<comment type="similarity">
    <text evidence="1">Belongs to the GatC family.</text>
</comment>
<comment type="function">
    <text evidence="1">Allows the formation of correctly charged Asn-tRNA(Asn) or Gln-tRNA(Gln) through the transamidation of misacylated Asp-tRNA(Asn) or Glu-tRNA(Gln) in organisms which lack either or both of asparaginyl-tRNA or glutaminyl-tRNA synthetases. The reaction takes place in the presence of glutamine and ATP through an activated phospho-Asp-tRNA(Asn) or phospho-Glu-tRNA(Gln).</text>
</comment>
<dbReference type="OrthoDB" id="9794326at2"/>
<evidence type="ECO:0000313" key="2">
    <source>
        <dbReference type="EMBL" id="ENO84342.1"/>
    </source>
</evidence>
<dbReference type="GO" id="GO:0050567">
    <property type="term" value="F:glutaminyl-tRNA synthase (glutamine-hydrolyzing) activity"/>
    <property type="evidence" value="ECO:0007669"/>
    <property type="project" value="UniProtKB-UniRule"/>
</dbReference>
<dbReference type="GO" id="GO:0005524">
    <property type="term" value="F:ATP binding"/>
    <property type="evidence" value="ECO:0007669"/>
    <property type="project" value="UniProtKB-KW"/>
</dbReference>
<dbReference type="GO" id="GO:0016740">
    <property type="term" value="F:transferase activity"/>
    <property type="evidence" value="ECO:0007669"/>
    <property type="project" value="UniProtKB-KW"/>
</dbReference>
<comment type="subunit">
    <text evidence="1">Heterotrimer of A, B and C subunits.</text>
</comment>
<evidence type="ECO:0000313" key="3">
    <source>
        <dbReference type="Proteomes" id="UP000013232"/>
    </source>
</evidence>
<dbReference type="STRING" id="1123367.GCA_000621305_03168"/>
<dbReference type="GO" id="GO:0006412">
    <property type="term" value="P:translation"/>
    <property type="evidence" value="ECO:0007669"/>
    <property type="project" value="UniProtKB-UniRule"/>
</dbReference>
<keyword evidence="1" id="KW-0067">ATP-binding</keyword>
<dbReference type="HAMAP" id="MF_00122">
    <property type="entry name" value="GatC"/>
    <property type="match status" value="1"/>
</dbReference>
<keyword evidence="3" id="KW-1185">Reference proteome</keyword>
<name>N6YPM7_THAL4</name>
<dbReference type="Gene3D" id="1.10.20.60">
    <property type="entry name" value="Glu-tRNAGln amidotransferase C subunit, N-terminal domain"/>
    <property type="match status" value="1"/>
</dbReference>
<dbReference type="NCBIfam" id="TIGR00135">
    <property type="entry name" value="gatC"/>
    <property type="match status" value="1"/>
</dbReference>
<keyword evidence="1" id="KW-0648">Protein biosynthesis</keyword>
<dbReference type="Proteomes" id="UP000013232">
    <property type="component" value="Unassembled WGS sequence"/>
</dbReference>
<dbReference type="RefSeq" id="WP_004345730.1">
    <property type="nucleotide sequence ID" value="NZ_AMXE01000112.1"/>
</dbReference>
<dbReference type="EMBL" id="AMXE01000112">
    <property type="protein sequence ID" value="ENO84342.1"/>
    <property type="molecule type" value="Genomic_DNA"/>
</dbReference>
<protein>
    <recommendedName>
        <fullName evidence="1">Aspartyl/glutamyl-tRNA(Asn/Gln) amidotransferase subunit C</fullName>
        <shortName evidence="1">Asp/Glu-ADT subunit C</shortName>
        <ecNumber evidence="1">6.3.5.-</ecNumber>
    </recommendedName>
</protein>
<dbReference type="PANTHER" id="PTHR15004">
    <property type="entry name" value="GLUTAMYL-TRNA(GLN) AMIDOTRANSFERASE SUBUNIT C, MITOCHONDRIAL"/>
    <property type="match status" value="1"/>
</dbReference>
<dbReference type="GO" id="GO:0050566">
    <property type="term" value="F:asparaginyl-tRNA synthase (glutamine-hydrolyzing) activity"/>
    <property type="evidence" value="ECO:0007669"/>
    <property type="project" value="RHEA"/>
</dbReference>
<reference evidence="2 3" key="1">
    <citation type="submission" date="2012-09" db="EMBL/GenBank/DDBJ databases">
        <title>Draft Genome Sequences of 6 Strains from Genus Thauera.</title>
        <authorList>
            <person name="Liu B."/>
            <person name="Shapleigh J.P."/>
            <person name="Frostegard A.H."/>
        </authorList>
    </citation>
    <scope>NUCLEOTIDE SEQUENCE [LARGE SCALE GENOMIC DNA]</scope>
    <source>
        <strain evidence="3">47Lol / DSM 12138</strain>
    </source>
</reference>
<comment type="catalytic activity">
    <reaction evidence="1">
        <text>L-aspartyl-tRNA(Asn) + L-glutamine + ATP + H2O = L-asparaginyl-tRNA(Asn) + L-glutamate + ADP + phosphate + 2 H(+)</text>
        <dbReference type="Rhea" id="RHEA:14513"/>
        <dbReference type="Rhea" id="RHEA-COMP:9674"/>
        <dbReference type="Rhea" id="RHEA-COMP:9677"/>
        <dbReference type="ChEBI" id="CHEBI:15377"/>
        <dbReference type="ChEBI" id="CHEBI:15378"/>
        <dbReference type="ChEBI" id="CHEBI:29985"/>
        <dbReference type="ChEBI" id="CHEBI:30616"/>
        <dbReference type="ChEBI" id="CHEBI:43474"/>
        <dbReference type="ChEBI" id="CHEBI:58359"/>
        <dbReference type="ChEBI" id="CHEBI:78515"/>
        <dbReference type="ChEBI" id="CHEBI:78516"/>
        <dbReference type="ChEBI" id="CHEBI:456216"/>
    </reaction>
</comment>
<keyword evidence="1 2" id="KW-0436">Ligase</keyword>